<reference evidence="6" key="1">
    <citation type="submission" date="2019-06" db="EMBL/GenBank/DDBJ databases">
        <title>The complete genome of Emcibacter congregatus ZYLT.</title>
        <authorList>
            <person name="Zhao Z."/>
        </authorList>
    </citation>
    <scope>NUCLEOTIDE SEQUENCE [LARGE SCALE GENOMIC DNA]</scope>
    <source>
        <strain evidence="6">MCCC 1A06723</strain>
    </source>
</reference>
<dbReference type="InterPro" id="IPR036390">
    <property type="entry name" value="WH_DNA-bd_sf"/>
</dbReference>
<dbReference type="OrthoDB" id="8906692at2"/>
<comment type="caution">
    <text evidence="5">The sequence shown here is derived from an EMBL/GenBank/DDBJ whole genome shotgun (WGS) entry which is preliminary data.</text>
</comment>
<keyword evidence="1" id="KW-0805">Transcription regulation</keyword>
<proteinExistence type="predicted"/>
<name>A0A501PH77_9PROT</name>
<evidence type="ECO:0000256" key="1">
    <source>
        <dbReference type="ARBA" id="ARBA00023015"/>
    </source>
</evidence>
<keyword evidence="2" id="KW-0238">DNA-binding</keyword>
<dbReference type="GO" id="GO:0003677">
    <property type="term" value="F:DNA binding"/>
    <property type="evidence" value="ECO:0007669"/>
    <property type="project" value="UniProtKB-KW"/>
</dbReference>
<dbReference type="PROSITE" id="PS01117">
    <property type="entry name" value="HTH_MARR_1"/>
    <property type="match status" value="1"/>
</dbReference>
<dbReference type="AlphaFoldDB" id="A0A501PH77"/>
<dbReference type="Pfam" id="PF12802">
    <property type="entry name" value="MarR_2"/>
    <property type="match status" value="1"/>
</dbReference>
<dbReference type="InterPro" id="IPR000835">
    <property type="entry name" value="HTH_MarR-typ"/>
</dbReference>
<dbReference type="PROSITE" id="PS50995">
    <property type="entry name" value="HTH_MARR_2"/>
    <property type="match status" value="1"/>
</dbReference>
<dbReference type="GO" id="GO:0003700">
    <property type="term" value="F:DNA-binding transcription factor activity"/>
    <property type="evidence" value="ECO:0007669"/>
    <property type="project" value="InterPro"/>
</dbReference>
<dbReference type="Gene3D" id="1.10.10.10">
    <property type="entry name" value="Winged helix-like DNA-binding domain superfamily/Winged helix DNA-binding domain"/>
    <property type="match status" value="1"/>
</dbReference>
<dbReference type="PANTHER" id="PTHR35790:SF4">
    <property type="entry name" value="HTH-TYPE TRANSCRIPTIONAL REGULATOR PCHR"/>
    <property type="match status" value="1"/>
</dbReference>
<sequence length="153" mass="17411">MNNDNNSPLLLEKFLPYRLSYLSNIVGRRLATIYSEKFGIAPPEWKVLAHLNRFPDISAAEVADKTALDKVAVSRAVNSLLDKGLVERSYAREDRRRSILNLSDKGRETYNQIEPLVRDYESVLLNALDDEEKQDLDRLITKLTGRAEDSSSD</sequence>
<dbReference type="EMBL" id="VFIY01000015">
    <property type="protein sequence ID" value="TPD59216.1"/>
    <property type="molecule type" value="Genomic_DNA"/>
</dbReference>
<accession>A0A501PH77</accession>
<keyword evidence="3" id="KW-0804">Transcription</keyword>
<dbReference type="PRINTS" id="PR00598">
    <property type="entry name" value="HTHMARR"/>
</dbReference>
<dbReference type="SMART" id="SM00347">
    <property type="entry name" value="HTH_MARR"/>
    <property type="match status" value="1"/>
</dbReference>
<evidence type="ECO:0000256" key="3">
    <source>
        <dbReference type="ARBA" id="ARBA00023163"/>
    </source>
</evidence>
<evidence type="ECO:0000256" key="2">
    <source>
        <dbReference type="ARBA" id="ARBA00023125"/>
    </source>
</evidence>
<keyword evidence="6" id="KW-1185">Reference proteome</keyword>
<dbReference type="SUPFAM" id="SSF46785">
    <property type="entry name" value="Winged helix' DNA-binding domain"/>
    <property type="match status" value="1"/>
</dbReference>
<evidence type="ECO:0000259" key="4">
    <source>
        <dbReference type="PROSITE" id="PS50995"/>
    </source>
</evidence>
<dbReference type="RefSeq" id="WP_139941435.1">
    <property type="nucleotide sequence ID" value="NZ_JBHSYP010000002.1"/>
</dbReference>
<evidence type="ECO:0000313" key="6">
    <source>
        <dbReference type="Proteomes" id="UP000319148"/>
    </source>
</evidence>
<dbReference type="Proteomes" id="UP000319148">
    <property type="component" value="Unassembled WGS sequence"/>
</dbReference>
<protein>
    <submittedName>
        <fullName evidence="5">Winged helix-turn-helix transcriptional regulator</fullName>
    </submittedName>
</protein>
<dbReference type="InterPro" id="IPR052067">
    <property type="entry name" value="Metal_resp_HTH_trans_reg"/>
</dbReference>
<evidence type="ECO:0000313" key="5">
    <source>
        <dbReference type="EMBL" id="TPD59216.1"/>
    </source>
</evidence>
<gene>
    <name evidence="5" type="ORF">FIV46_13385</name>
</gene>
<organism evidence="5 6">
    <name type="scientific">Emcibacter nanhaiensis</name>
    <dbReference type="NCBI Taxonomy" id="1505037"/>
    <lineage>
        <taxon>Bacteria</taxon>
        <taxon>Pseudomonadati</taxon>
        <taxon>Pseudomonadota</taxon>
        <taxon>Alphaproteobacteria</taxon>
        <taxon>Emcibacterales</taxon>
        <taxon>Emcibacteraceae</taxon>
        <taxon>Emcibacter</taxon>
    </lineage>
</organism>
<feature type="domain" description="HTH marR-type" evidence="4">
    <location>
        <begin position="12"/>
        <end position="145"/>
    </location>
</feature>
<dbReference type="InterPro" id="IPR036388">
    <property type="entry name" value="WH-like_DNA-bd_sf"/>
</dbReference>
<dbReference type="PANTHER" id="PTHR35790">
    <property type="entry name" value="HTH-TYPE TRANSCRIPTIONAL REGULATOR PCHR"/>
    <property type="match status" value="1"/>
</dbReference>
<dbReference type="InterPro" id="IPR023187">
    <property type="entry name" value="Tscrpt_reg_MarR-type_CS"/>
</dbReference>